<protein>
    <submittedName>
        <fullName evidence="6">LysR family transcriptional regulator</fullName>
    </submittedName>
</protein>
<keyword evidence="3" id="KW-0238">DNA-binding</keyword>
<accession>A0A931HYU6</accession>
<dbReference type="SUPFAM" id="SSF46785">
    <property type="entry name" value="Winged helix' DNA-binding domain"/>
    <property type="match status" value="1"/>
</dbReference>
<dbReference type="Pfam" id="PF00126">
    <property type="entry name" value="HTH_1"/>
    <property type="match status" value="1"/>
</dbReference>
<dbReference type="InterPro" id="IPR005119">
    <property type="entry name" value="LysR_subst-bd"/>
</dbReference>
<dbReference type="PANTHER" id="PTHR30537:SF26">
    <property type="entry name" value="GLYCINE CLEAVAGE SYSTEM TRANSCRIPTIONAL ACTIVATOR"/>
    <property type="match status" value="1"/>
</dbReference>
<organism evidence="6 7">
    <name type="scientific">Methylobrevis albus</name>
    <dbReference type="NCBI Taxonomy" id="2793297"/>
    <lineage>
        <taxon>Bacteria</taxon>
        <taxon>Pseudomonadati</taxon>
        <taxon>Pseudomonadota</taxon>
        <taxon>Alphaproteobacteria</taxon>
        <taxon>Hyphomicrobiales</taxon>
        <taxon>Pleomorphomonadaceae</taxon>
        <taxon>Methylobrevis</taxon>
    </lineage>
</organism>
<evidence type="ECO:0000313" key="6">
    <source>
        <dbReference type="EMBL" id="MBH0236532.1"/>
    </source>
</evidence>
<dbReference type="GO" id="GO:0043565">
    <property type="term" value="F:sequence-specific DNA binding"/>
    <property type="evidence" value="ECO:0007669"/>
    <property type="project" value="TreeGrafter"/>
</dbReference>
<keyword evidence="7" id="KW-1185">Reference proteome</keyword>
<dbReference type="Gene3D" id="3.40.190.10">
    <property type="entry name" value="Periplasmic binding protein-like II"/>
    <property type="match status" value="2"/>
</dbReference>
<evidence type="ECO:0000256" key="1">
    <source>
        <dbReference type="ARBA" id="ARBA00009437"/>
    </source>
</evidence>
<dbReference type="InterPro" id="IPR058163">
    <property type="entry name" value="LysR-type_TF_proteobact-type"/>
</dbReference>
<reference evidence="6" key="1">
    <citation type="submission" date="2020-12" db="EMBL/GenBank/DDBJ databases">
        <title>Methylobrevis albus sp. nov., isolated from fresh water lack sediment.</title>
        <authorList>
            <person name="Zou Q."/>
        </authorList>
    </citation>
    <scope>NUCLEOTIDE SEQUENCE</scope>
    <source>
        <strain evidence="6">L22</strain>
    </source>
</reference>
<keyword evidence="2" id="KW-0805">Transcription regulation</keyword>
<dbReference type="EMBL" id="JADZLT010000039">
    <property type="protein sequence ID" value="MBH0236532.1"/>
    <property type="molecule type" value="Genomic_DNA"/>
</dbReference>
<feature type="domain" description="HTH lysR-type" evidence="5">
    <location>
        <begin position="14"/>
        <end position="71"/>
    </location>
</feature>
<comment type="caution">
    <text evidence="6">The sequence shown here is derived from an EMBL/GenBank/DDBJ whole genome shotgun (WGS) entry which is preliminary data.</text>
</comment>
<dbReference type="PRINTS" id="PR00039">
    <property type="entry name" value="HTHLYSR"/>
</dbReference>
<dbReference type="FunFam" id="1.10.10.10:FF:000038">
    <property type="entry name" value="Glycine cleavage system transcriptional activator"/>
    <property type="match status" value="1"/>
</dbReference>
<evidence type="ECO:0000259" key="5">
    <source>
        <dbReference type="PROSITE" id="PS50931"/>
    </source>
</evidence>
<dbReference type="Pfam" id="PF03466">
    <property type="entry name" value="LysR_substrate"/>
    <property type="match status" value="1"/>
</dbReference>
<dbReference type="SUPFAM" id="SSF53850">
    <property type="entry name" value="Periplasmic binding protein-like II"/>
    <property type="match status" value="1"/>
</dbReference>
<name>A0A931HYU6_9HYPH</name>
<evidence type="ECO:0000256" key="3">
    <source>
        <dbReference type="ARBA" id="ARBA00023125"/>
    </source>
</evidence>
<evidence type="ECO:0000256" key="4">
    <source>
        <dbReference type="ARBA" id="ARBA00023163"/>
    </source>
</evidence>
<dbReference type="InterPro" id="IPR036388">
    <property type="entry name" value="WH-like_DNA-bd_sf"/>
</dbReference>
<dbReference type="Proteomes" id="UP000631694">
    <property type="component" value="Unassembled WGS sequence"/>
</dbReference>
<dbReference type="InterPro" id="IPR000847">
    <property type="entry name" value="LysR_HTH_N"/>
</dbReference>
<sequence>MDASSAPLPRRYLPPLSALVAFEAAARHGSFTRAASELDLTQGAVSRQIKLLEDQLGIALFERARQRVTLTEAGAFYAREVREALQAFVSATTRTIAHRGRGGTLAIATLPTFGTRWLVPRIADFVARHPGIEISVSTRLRPFDLVAERLDAAIHFGRADWPGAEMYPLMGEDLVVVAAPAFARLHSLETPAALGGVPLLVQATRPAAWDDFAVTAGLDRLDGPRLRFEQFGLVVQAAVASLGVALVPEFLVRPELEAGSLVRLFDMRIGSDLGYYLVHSRGRDISPALALFRDWLLCMARDCSVGCEAALTPTGPDD</sequence>
<proteinExistence type="inferred from homology"/>
<comment type="similarity">
    <text evidence="1">Belongs to the LysR transcriptional regulatory family.</text>
</comment>
<gene>
    <name evidence="6" type="ORF">I5731_01735</name>
</gene>
<dbReference type="AlphaFoldDB" id="A0A931HYU6"/>
<evidence type="ECO:0000256" key="2">
    <source>
        <dbReference type="ARBA" id="ARBA00023015"/>
    </source>
</evidence>
<evidence type="ECO:0000313" key="7">
    <source>
        <dbReference type="Proteomes" id="UP000631694"/>
    </source>
</evidence>
<dbReference type="GO" id="GO:0006351">
    <property type="term" value="P:DNA-templated transcription"/>
    <property type="evidence" value="ECO:0007669"/>
    <property type="project" value="TreeGrafter"/>
</dbReference>
<dbReference type="PANTHER" id="PTHR30537">
    <property type="entry name" value="HTH-TYPE TRANSCRIPTIONAL REGULATOR"/>
    <property type="match status" value="1"/>
</dbReference>
<dbReference type="InterPro" id="IPR036390">
    <property type="entry name" value="WH_DNA-bd_sf"/>
</dbReference>
<dbReference type="PROSITE" id="PS50931">
    <property type="entry name" value="HTH_LYSR"/>
    <property type="match status" value="1"/>
</dbReference>
<dbReference type="GO" id="GO:0003700">
    <property type="term" value="F:DNA-binding transcription factor activity"/>
    <property type="evidence" value="ECO:0007669"/>
    <property type="project" value="InterPro"/>
</dbReference>
<keyword evidence="4" id="KW-0804">Transcription</keyword>
<dbReference type="Gene3D" id="1.10.10.10">
    <property type="entry name" value="Winged helix-like DNA-binding domain superfamily/Winged helix DNA-binding domain"/>
    <property type="match status" value="1"/>
</dbReference>
<dbReference type="RefSeq" id="WP_197309637.1">
    <property type="nucleotide sequence ID" value="NZ_JADZLT010000039.1"/>
</dbReference>